<dbReference type="GO" id="GO:0016491">
    <property type="term" value="F:oxidoreductase activity"/>
    <property type="evidence" value="ECO:0007669"/>
    <property type="project" value="InterPro"/>
</dbReference>
<dbReference type="CDD" id="cd02933">
    <property type="entry name" value="OYE_like_FMN"/>
    <property type="match status" value="1"/>
</dbReference>
<protein>
    <recommendedName>
        <fullName evidence="1">NADH:flavin oxidoreductase/NADH oxidase N-terminal domain-containing protein</fullName>
    </recommendedName>
</protein>
<dbReference type="Proteomes" id="UP000559256">
    <property type="component" value="Unassembled WGS sequence"/>
</dbReference>
<sequence length="411" mass="45562">MTLATSCDSKSQPEGLKNLSVLFTPIQLGPLTLRNRFFMAPLTRDRSIPTNVPSNLMVEYYRQRAKGGAALIIAESSLVSRQGTIWPHAPGIWSDEHVHAWKKVTDAVHEEGAYIYLQLLHVGRIAHIDAPEQIASGEPVYAPSPIRAHAGNLSKFRFLPGEPGPSTPVEIKDPRKIIEQFRNAATNAKKAGFDGVEIHAGGGFLVHEFLDNTVNKRTDEWGGSVENRARFGLEILRALTEVFGPGRVGVKLAPTGGYIDIGMPLEDTIETFTYFITEADKLNLAYMMLLRYSETMNPIIDGKLRGTKHDVIQTYRPLVRNSKFFVNQSYTPQEAAEHIATGKVDGVFLGTAWIANPDLPYRVKYGIPLSGFDFGRLYGARDASVLSEEELAKGYTDYPFAEQVQEKALLN</sequence>
<name>A0A8H5LG78_9AGAR</name>
<feature type="domain" description="NADH:flavin oxidoreductase/NADH oxidase N-terminal" evidence="1">
    <location>
        <begin position="22"/>
        <end position="369"/>
    </location>
</feature>
<dbReference type="SUPFAM" id="SSF51395">
    <property type="entry name" value="FMN-linked oxidoreductases"/>
    <property type="match status" value="1"/>
</dbReference>
<dbReference type="AlphaFoldDB" id="A0A8H5LG78"/>
<evidence type="ECO:0000313" key="2">
    <source>
        <dbReference type="EMBL" id="KAF5356394.1"/>
    </source>
</evidence>
<reference evidence="2 3" key="1">
    <citation type="journal article" date="2020" name="ISME J.">
        <title>Uncovering the hidden diversity of litter-decomposition mechanisms in mushroom-forming fungi.</title>
        <authorList>
            <person name="Floudas D."/>
            <person name="Bentzer J."/>
            <person name="Ahren D."/>
            <person name="Johansson T."/>
            <person name="Persson P."/>
            <person name="Tunlid A."/>
        </authorList>
    </citation>
    <scope>NUCLEOTIDE SEQUENCE [LARGE SCALE GENOMIC DNA]</scope>
    <source>
        <strain evidence="2 3">CBS 291.85</strain>
    </source>
</reference>
<dbReference type="Pfam" id="PF00724">
    <property type="entry name" value="Oxidored_FMN"/>
    <property type="match status" value="1"/>
</dbReference>
<accession>A0A8H5LG78</accession>
<dbReference type="InterPro" id="IPR045247">
    <property type="entry name" value="Oye-like"/>
</dbReference>
<proteinExistence type="predicted"/>
<dbReference type="GO" id="GO:0010181">
    <property type="term" value="F:FMN binding"/>
    <property type="evidence" value="ECO:0007669"/>
    <property type="project" value="InterPro"/>
</dbReference>
<organism evidence="2 3">
    <name type="scientific">Tetrapyrgos nigripes</name>
    <dbReference type="NCBI Taxonomy" id="182062"/>
    <lineage>
        <taxon>Eukaryota</taxon>
        <taxon>Fungi</taxon>
        <taxon>Dikarya</taxon>
        <taxon>Basidiomycota</taxon>
        <taxon>Agaricomycotina</taxon>
        <taxon>Agaricomycetes</taxon>
        <taxon>Agaricomycetidae</taxon>
        <taxon>Agaricales</taxon>
        <taxon>Marasmiineae</taxon>
        <taxon>Marasmiaceae</taxon>
        <taxon>Tetrapyrgos</taxon>
    </lineage>
</organism>
<dbReference type="PANTHER" id="PTHR22893:SF91">
    <property type="entry name" value="NADPH DEHYDROGENASE 2-RELATED"/>
    <property type="match status" value="1"/>
</dbReference>
<dbReference type="EMBL" id="JAACJM010000055">
    <property type="protein sequence ID" value="KAF5356394.1"/>
    <property type="molecule type" value="Genomic_DNA"/>
</dbReference>
<comment type="caution">
    <text evidence="2">The sequence shown here is derived from an EMBL/GenBank/DDBJ whole genome shotgun (WGS) entry which is preliminary data.</text>
</comment>
<keyword evidence="3" id="KW-1185">Reference proteome</keyword>
<dbReference type="InterPro" id="IPR001155">
    <property type="entry name" value="OxRdtase_FMN_N"/>
</dbReference>
<dbReference type="PANTHER" id="PTHR22893">
    <property type="entry name" value="NADH OXIDOREDUCTASE-RELATED"/>
    <property type="match status" value="1"/>
</dbReference>
<evidence type="ECO:0000259" key="1">
    <source>
        <dbReference type="Pfam" id="PF00724"/>
    </source>
</evidence>
<dbReference type="InterPro" id="IPR013785">
    <property type="entry name" value="Aldolase_TIM"/>
</dbReference>
<gene>
    <name evidence="2" type="ORF">D9758_009472</name>
</gene>
<evidence type="ECO:0000313" key="3">
    <source>
        <dbReference type="Proteomes" id="UP000559256"/>
    </source>
</evidence>
<dbReference type="OrthoDB" id="276546at2759"/>
<dbReference type="Gene3D" id="3.20.20.70">
    <property type="entry name" value="Aldolase class I"/>
    <property type="match status" value="1"/>
</dbReference>